<dbReference type="GO" id="GO:0008168">
    <property type="term" value="F:methyltransferase activity"/>
    <property type="evidence" value="ECO:0007669"/>
    <property type="project" value="UniProtKB-KW"/>
</dbReference>
<evidence type="ECO:0000313" key="3">
    <source>
        <dbReference type="Proteomes" id="UP000566995"/>
    </source>
</evidence>
<dbReference type="InterPro" id="IPR036390">
    <property type="entry name" value="WH_DNA-bd_sf"/>
</dbReference>
<dbReference type="Pfam" id="PF08242">
    <property type="entry name" value="Methyltransf_12"/>
    <property type="match status" value="1"/>
</dbReference>
<dbReference type="GO" id="GO:0032259">
    <property type="term" value="P:methylation"/>
    <property type="evidence" value="ECO:0007669"/>
    <property type="project" value="UniProtKB-KW"/>
</dbReference>
<evidence type="ECO:0000259" key="1">
    <source>
        <dbReference type="Pfam" id="PF08242"/>
    </source>
</evidence>
<dbReference type="SUPFAM" id="SSF46785">
    <property type="entry name" value="Winged helix' DNA-binding domain"/>
    <property type="match status" value="1"/>
</dbReference>
<name>A0A7W7P3I4_PSENT</name>
<dbReference type="PANTHER" id="PTHR43861:SF1">
    <property type="entry name" value="TRANS-ACONITATE 2-METHYLTRANSFERASE"/>
    <property type="match status" value="1"/>
</dbReference>
<dbReference type="Gene3D" id="1.10.10.10">
    <property type="entry name" value="Winged helix-like DNA-binding domain superfamily/Winged helix DNA-binding domain"/>
    <property type="match status" value="1"/>
</dbReference>
<feature type="domain" description="Methyltransferase type 12" evidence="1">
    <location>
        <begin position="169"/>
        <end position="269"/>
    </location>
</feature>
<reference evidence="2 3" key="1">
    <citation type="submission" date="2020-08" db="EMBL/GenBank/DDBJ databases">
        <title>Functional genomics of gut bacteria from endangered species of beetles.</title>
        <authorList>
            <person name="Carlos-Shanley C."/>
        </authorList>
    </citation>
    <scope>NUCLEOTIDE SEQUENCE [LARGE SCALE GENOMIC DNA]</scope>
    <source>
        <strain evidence="2 3">S00179</strain>
    </source>
</reference>
<dbReference type="SUPFAM" id="SSF53335">
    <property type="entry name" value="S-adenosyl-L-methionine-dependent methyltransferases"/>
    <property type="match status" value="1"/>
</dbReference>
<dbReference type="Gene3D" id="3.40.50.150">
    <property type="entry name" value="Vaccinia Virus protein VP39"/>
    <property type="match status" value="1"/>
</dbReference>
<dbReference type="PANTHER" id="PTHR43861">
    <property type="entry name" value="TRANS-ACONITATE 2-METHYLTRANSFERASE-RELATED"/>
    <property type="match status" value="1"/>
</dbReference>
<dbReference type="InterPro" id="IPR029063">
    <property type="entry name" value="SAM-dependent_MTases_sf"/>
</dbReference>
<keyword evidence="2" id="KW-0489">Methyltransferase</keyword>
<gene>
    <name evidence="2" type="ORF">HNP46_004526</name>
</gene>
<dbReference type="CDD" id="cd02440">
    <property type="entry name" value="AdoMet_MTases"/>
    <property type="match status" value="1"/>
</dbReference>
<keyword evidence="2" id="KW-0808">Transferase</keyword>
<evidence type="ECO:0000313" key="2">
    <source>
        <dbReference type="EMBL" id="MBB4865625.1"/>
    </source>
</evidence>
<proteinExistence type="predicted"/>
<accession>A0A7W7P3I4</accession>
<comment type="caution">
    <text evidence="2">The sequence shown here is derived from an EMBL/GenBank/DDBJ whole genome shotgun (WGS) entry which is preliminary data.</text>
</comment>
<dbReference type="RefSeq" id="WP_184593305.1">
    <property type="nucleotide sequence ID" value="NZ_JACHLI010000020.1"/>
</dbReference>
<dbReference type="InterPro" id="IPR013217">
    <property type="entry name" value="Methyltransf_12"/>
</dbReference>
<organism evidence="2 3">
    <name type="scientific">Pseudomonas nitroreducens</name>
    <dbReference type="NCBI Taxonomy" id="46680"/>
    <lineage>
        <taxon>Bacteria</taxon>
        <taxon>Pseudomonadati</taxon>
        <taxon>Pseudomonadota</taxon>
        <taxon>Gammaproteobacteria</taxon>
        <taxon>Pseudomonadales</taxon>
        <taxon>Pseudomonadaceae</taxon>
        <taxon>Pseudomonas</taxon>
    </lineage>
</organism>
<dbReference type="InterPro" id="IPR036388">
    <property type="entry name" value="WH-like_DNA-bd_sf"/>
</dbReference>
<dbReference type="AlphaFoldDB" id="A0A7W7P3I4"/>
<sequence>MTTLPFESHPLRRSWDLLLASVGADCLRAALEHELFSQLLAPVSLDHLMPRTTLPAASLAPLLDCLWSLGLLERDGERYSASEVARRHFVPSSTRYCGEAWLLRLQALRRVGAALGSPGPFAPPAEAVRSGWAEAARRQLAQEQQAVTAEAAVRLVQGFGELPADGRFLDLGCGPGLQAIALALAWPHCRGVLLDFPESAAVARDNLRAAGVANRLQAIGADLRDAELGDAELGDGFDLVWCASVLHFVEDRLGLLRRIRAALKPGGRFLCLHAHWEMQPELAERVLPYYLPLRLRGHWVPEPGELLALLHEAGFDGVDDLGHVDIPLAPVRVLLARG</sequence>
<protein>
    <submittedName>
        <fullName evidence="2">SAM-dependent methyltransferase</fullName>
    </submittedName>
</protein>
<dbReference type="EMBL" id="JACHLI010000020">
    <property type="protein sequence ID" value="MBB4865625.1"/>
    <property type="molecule type" value="Genomic_DNA"/>
</dbReference>
<dbReference type="Proteomes" id="UP000566995">
    <property type="component" value="Unassembled WGS sequence"/>
</dbReference>